<dbReference type="PROSITE" id="PS00380">
    <property type="entry name" value="RHODANESE_1"/>
    <property type="match status" value="1"/>
</dbReference>
<gene>
    <name evidence="4" type="ORF">SAMN05660831_00462</name>
</gene>
<dbReference type="SUPFAM" id="SSF46785">
    <property type="entry name" value="Winged helix' DNA-binding domain"/>
    <property type="match status" value="1"/>
</dbReference>
<feature type="compositionally biased region" description="Basic and acidic residues" evidence="1">
    <location>
        <begin position="213"/>
        <end position="228"/>
    </location>
</feature>
<dbReference type="NCBIfam" id="NF033788">
    <property type="entry name" value="HTH_metalloreg"/>
    <property type="match status" value="1"/>
</dbReference>
<feature type="domain" description="Rhodanese" evidence="2">
    <location>
        <begin position="129"/>
        <end position="217"/>
    </location>
</feature>
<dbReference type="GO" id="GO:0004792">
    <property type="term" value="F:thiosulfate-cyanide sulfurtransferase activity"/>
    <property type="evidence" value="ECO:0007669"/>
    <property type="project" value="InterPro"/>
</dbReference>
<evidence type="ECO:0000313" key="4">
    <source>
        <dbReference type="EMBL" id="SFD01728.1"/>
    </source>
</evidence>
<dbReference type="OrthoDB" id="9814704at2"/>
<dbReference type="GO" id="GO:0003700">
    <property type="term" value="F:DNA-binding transcription factor activity"/>
    <property type="evidence" value="ECO:0007669"/>
    <property type="project" value="InterPro"/>
</dbReference>
<dbReference type="PRINTS" id="PR00778">
    <property type="entry name" value="HTHARSR"/>
</dbReference>
<dbReference type="Pfam" id="PF01022">
    <property type="entry name" value="HTH_5"/>
    <property type="match status" value="1"/>
</dbReference>
<dbReference type="CDD" id="cd00090">
    <property type="entry name" value="HTH_ARSR"/>
    <property type="match status" value="1"/>
</dbReference>
<dbReference type="PANTHER" id="PTHR43031:SF16">
    <property type="entry name" value="OXIDOREDUCTASE"/>
    <property type="match status" value="1"/>
</dbReference>
<dbReference type="InterPro" id="IPR001307">
    <property type="entry name" value="Thiosulphate_STrfase_CS"/>
</dbReference>
<evidence type="ECO:0000313" key="5">
    <source>
        <dbReference type="Proteomes" id="UP000198611"/>
    </source>
</evidence>
<dbReference type="RefSeq" id="WP_093427123.1">
    <property type="nucleotide sequence ID" value="NZ_FOMJ01000001.1"/>
</dbReference>
<proteinExistence type="predicted"/>
<dbReference type="Proteomes" id="UP000198611">
    <property type="component" value="Unassembled WGS sequence"/>
</dbReference>
<evidence type="ECO:0000259" key="3">
    <source>
        <dbReference type="PROSITE" id="PS50987"/>
    </source>
</evidence>
<dbReference type="PROSITE" id="PS50987">
    <property type="entry name" value="HTH_ARSR_2"/>
    <property type="match status" value="1"/>
</dbReference>
<dbReference type="InterPro" id="IPR036873">
    <property type="entry name" value="Rhodanese-like_dom_sf"/>
</dbReference>
<dbReference type="InterPro" id="IPR050229">
    <property type="entry name" value="GlpE_sulfurtransferase"/>
</dbReference>
<reference evidence="4 5" key="1">
    <citation type="submission" date="2016-10" db="EMBL/GenBank/DDBJ databases">
        <authorList>
            <person name="de Groot N.N."/>
        </authorList>
    </citation>
    <scope>NUCLEOTIDE SEQUENCE [LARGE SCALE GENOMIC DNA]</scope>
    <source>
        <strain evidence="4 5">HL3</strain>
    </source>
</reference>
<dbReference type="STRING" id="1123397.SAMN05660831_00462"/>
<dbReference type="AlphaFoldDB" id="A0A1I1P1Y3"/>
<dbReference type="InterPro" id="IPR011991">
    <property type="entry name" value="ArsR-like_HTH"/>
</dbReference>
<dbReference type="SMART" id="SM00450">
    <property type="entry name" value="RHOD"/>
    <property type="match status" value="1"/>
</dbReference>
<sequence>MSEHLRQELSDQFARIGKALGNGRRLELLELLAQGERSVEALAHTSGLSVANTSQHLQQLRQAGLVEGHKTGQHVYYSLADARVVSLLDLVHQLAESRLAEVSRLVHNYLGIHDELEPVTPDDLLARAQEGLVTVLDVRPPEEFEAGHLPGAVNIPLEELEERLPELAQDRDVIAYCRGPYCLMAYEAVEQLRSAGFNARRLREGYPQWREGGWPDEKRGIADDKPDD</sequence>
<dbReference type="SMART" id="SM00418">
    <property type="entry name" value="HTH_ARSR"/>
    <property type="match status" value="1"/>
</dbReference>
<dbReference type="SUPFAM" id="SSF52821">
    <property type="entry name" value="Rhodanese/Cell cycle control phosphatase"/>
    <property type="match status" value="1"/>
</dbReference>
<feature type="region of interest" description="Disordered" evidence="1">
    <location>
        <begin position="208"/>
        <end position="228"/>
    </location>
</feature>
<dbReference type="InterPro" id="IPR036390">
    <property type="entry name" value="WH_DNA-bd_sf"/>
</dbReference>
<organism evidence="4 5">
    <name type="scientific">Thiohalospira halophila DSM 15071</name>
    <dbReference type="NCBI Taxonomy" id="1123397"/>
    <lineage>
        <taxon>Bacteria</taxon>
        <taxon>Pseudomonadati</taxon>
        <taxon>Pseudomonadota</taxon>
        <taxon>Gammaproteobacteria</taxon>
        <taxon>Thiohalospirales</taxon>
        <taxon>Thiohalospiraceae</taxon>
        <taxon>Thiohalospira</taxon>
    </lineage>
</organism>
<dbReference type="InterPro" id="IPR001845">
    <property type="entry name" value="HTH_ArsR_DNA-bd_dom"/>
</dbReference>
<dbReference type="PROSITE" id="PS50206">
    <property type="entry name" value="RHODANESE_3"/>
    <property type="match status" value="1"/>
</dbReference>
<dbReference type="EMBL" id="FOMJ01000001">
    <property type="protein sequence ID" value="SFD01728.1"/>
    <property type="molecule type" value="Genomic_DNA"/>
</dbReference>
<name>A0A1I1P1Y3_9GAMM</name>
<feature type="domain" description="HTH arsR-type" evidence="3">
    <location>
        <begin position="5"/>
        <end position="99"/>
    </location>
</feature>
<dbReference type="Gene3D" id="3.40.250.10">
    <property type="entry name" value="Rhodanese-like domain"/>
    <property type="match status" value="1"/>
</dbReference>
<keyword evidence="5" id="KW-1185">Reference proteome</keyword>
<dbReference type="Gene3D" id="1.10.10.10">
    <property type="entry name" value="Winged helix-like DNA-binding domain superfamily/Winged helix DNA-binding domain"/>
    <property type="match status" value="1"/>
</dbReference>
<dbReference type="PANTHER" id="PTHR43031">
    <property type="entry name" value="FAD-DEPENDENT OXIDOREDUCTASE"/>
    <property type="match status" value="1"/>
</dbReference>
<accession>A0A1I1P1Y3</accession>
<evidence type="ECO:0000259" key="2">
    <source>
        <dbReference type="PROSITE" id="PS50206"/>
    </source>
</evidence>
<protein>
    <submittedName>
        <fullName evidence="4">Transcriptional regulator, ArsR family</fullName>
    </submittedName>
</protein>
<evidence type="ECO:0000256" key="1">
    <source>
        <dbReference type="SAM" id="MobiDB-lite"/>
    </source>
</evidence>
<dbReference type="CDD" id="cd00158">
    <property type="entry name" value="RHOD"/>
    <property type="match status" value="1"/>
</dbReference>
<dbReference type="Pfam" id="PF00581">
    <property type="entry name" value="Rhodanese"/>
    <property type="match status" value="1"/>
</dbReference>
<dbReference type="InterPro" id="IPR036388">
    <property type="entry name" value="WH-like_DNA-bd_sf"/>
</dbReference>
<dbReference type="InterPro" id="IPR001763">
    <property type="entry name" value="Rhodanese-like_dom"/>
</dbReference>